<feature type="chain" id="PRO_5015697310" evidence="10">
    <location>
        <begin position="22"/>
        <end position="1085"/>
    </location>
</feature>
<evidence type="ECO:0000256" key="7">
    <source>
        <dbReference type="ARBA" id="ARBA00023237"/>
    </source>
</evidence>
<evidence type="ECO:0000256" key="1">
    <source>
        <dbReference type="ARBA" id="ARBA00004571"/>
    </source>
</evidence>
<dbReference type="InterPro" id="IPR012910">
    <property type="entry name" value="Plug_dom"/>
</dbReference>
<feature type="domain" description="TonB-dependent receptor-like beta-barrel" evidence="11">
    <location>
        <begin position="415"/>
        <end position="888"/>
    </location>
</feature>
<keyword evidence="5 9" id="KW-0798">TonB box</keyword>
<name>A0A2T3HPY1_9SPHI</name>
<dbReference type="EMBL" id="PYLS01000004">
    <property type="protein sequence ID" value="PST84502.1"/>
    <property type="molecule type" value="Genomic_DNA"/>
</dbReference>
<dbReference type="Gene3D" id="2.40.170.20">
    <property type="entry name" value="TonB-dependent receptor, beta-barrel domain"/>
    <property type="match status" value="1"/>
</dbReference>
<evidence type="ECO:0000256" key="2">
    <source>
        <dbReference type="ARBA" id="ARBA00022448"/>
    </source>
</evidence>
<dbReference type="SUPFAM" id="SSF49464">
    <property type="entry name" value="Carboxypeptidase regulatory domain-like"/>
    <property type="match status" value="1"/>
</dbReference>
<gene>
    <name evidence="13" type="ORF">C7T94_04355</name>
</gene>
<dbReference type="InterPro" id="IPR037066">
    <property type="entry name" value="Plug_dom_sf"/>
</dbReference>
<dbReference type="Gene3D" id="2.60.40.1120">
    <property type="entry name" value="Carboxypeptidase-like, regulatory domain"/>
    <property type="match status" value="1"/>
</dbReference>
<dbReference type="InterPro" id="IPR008969">
    <property type="entry name" value="CarboxyPept-like_regulatory"/>
</dbReference>
<dbReference type="NCBIfam" id="TIGR04056">
    <property type="entry name" value="OMP_RagA_SusC"/>
    <property type="match status" value="1"/>
</dbReference>
<sequence length="1085" mass="120162">MKKKLLLFFLVFVGLLAETYAQQINITGKITSADDGQPIPGVSVLVKGTQTATQSDSEGNYSIRANSGSTLVFSYIGSVTQEKLVGSTAVINVKMGSDSKGLDEIVVVGYGSQKRANITGAVTTVDTKVLQARPITDVSRGLQGVVPGLTITTASGDLGRDPAIRLRGLRGSLNGGGAQPLILLDNVEIQSLQLLNPDDIESISVLKDAASTSIYGTRAAWGVVLITSKSGKKNAPSKINYTNNLSWSTPTTLQKIAGTVEGAEFALAALQRTNPNTVQPGIVGMYIDQLAIQKMRDWRAQYGGQELDDEMVMGRDFEIRDGKLFFYRPWDPAERYMRKWSPQQNHNLSIAGGSEKTSYNVGLGYLNQEGVLKVNPDQFDRYNISASINSSVNKWIDVRARMFYTNTLKTDPFGFSSATYGPYYYLYRWPAFYPYGTYQGEPFRSAVTETEQANMNRTKTGLSRITAGATFKPLKDLTVDVDYTYSATNERYNTTGGGTRGWDFWAGWPAAVSQNYQPVSYDYTLVSSDQTEVNTGKAFATYNKSFSDHNFKFILGGDIEYFQNGYHSSRRNGLLDPSIGSIAGAIGDQFVTGRDSHWATMGGFSRINYNYKNKYLLELNGRYDGSSRFPRNELWGFFPSASAGWIVTEESFMKPLAKTVSFLKLRGSYGSVGNQDIGTTTASFYPFLPIMSPSSSGWWIGSTNQATIGTPIAISRSLTWETVSTFDVGLDARFFNNALGLTFDWYSRKTTDMLTAGVTLPSTFGAGSPRRNYGEMETRGFELSVDYNHSFDNGFKLNLMATLSDFQDRITKFANTTAIVTGNYEGKNLGEIWGFETDRFFNEGDFSGRDANNRWVLKPGVPSQSRYEAGYFFYGPGDVKYKDLNGDGKIDNGANTVDDHGDLKVIGNSTPRYQYGFRVGANWKGFDLDAFFQGVGKRDFWASGPIFVPGWNPAEASFEHQMDYWTPSNPDAFYPRPAQANTPAEAGPTNNSKNFLVQSKYLLNMAYLRAKNITLGYTIPTRISSKIKIDRIRLYLSGENLFTFSDVGIPIDPEIDYTAEQSDQASFGRVYPYRRTMSFGLQLTL</sequence>
<protein>
    <submittedName>
        <fullName evidence="13">TonB-dependent receptor</fullName>
    </submittedName>
</protein>
<feature type="signal peptide" evidence="10">
    <location>
        <begin position="1"/>
        <end position="21"/>
    </location>
</feature>
<evidence type="ECO:0000256" key="5">
    <source>
        <dbReference type="ARBA" id="ARBA00023077"/>
    </source>
</evidence>
<comment type="caution">
    <text evidence="13">The sequence shown here is derived from an EMBL/GenBank/DDBJ whole genome shotgun (WGS) entry which is preliminary data.</text>
</comment>
<dbReference type="Pfam" id="PF13715">
    <property type="entry name" value="CarbopepD_reg_2"/>
    <property type="match status" value="1"/>
</dbReference>
<keyword evidence="4 8" id="KW-0812">Transmembrane</keyword>
<evidence type="ECO:0000256" key="3">
    <source>
        <dbReference type="ARBA" id="ARBA00022452"/>
    </source>
</evidence>
<evidence type="ECO:0000256" key="6">
    <source>
        <dbReference type="ARBA" id="ARBA00023136"/>
    </source>
</evidence>
<comment type="subcellular location">
    <subcellularLocation>
        <location evidence="1 8">Cell outer membrane</location>
        <topology evidence="1 8">Multi-pass membrane protein</topology>
    </subcellularLocation>
</comment>
<dbReference type="InterPro" id="IPR023997">
    <property type="entry name" value="TonB-dep_OMP_SusC/RagA_CS"/>
</dbReference>
<feature type="domain" description="TonB-dependent receptor plug" evidence="12">
    <location>
        <begin position="116"/>
        <end position="223"/>
    </location>
</feature>
<reference evidence="13 14" key="1">
    <citation type="submission" date="2018-03" db="EMBL/GenBank/DDBJ databases">
        <authorList>
            <person name="Keele B.F."/>
        </authorList>
    </citation>
    <scope>NUCLEOTIDE SEQUENCE [LARGE SCALE GENOMIC DNA]</scope>
    <source>
        <strain evidence="13 14">YL28-9</strain>
    </source>
</reference>
<evidence type="ECO:0000256" key="4">
    <source>
        <dbReference type="ARBA" id="ARBA00022692"/>
    </source>
</evidence>
<evidence type="ECO:0000259" key="12">
    <source>
        <dbReference type="Pfam" id="PF07715"/>
    </source>
</evidence>
<dbReference type="OrthoDB" id="604358at2"/>
<keyword evidence="7 8" id="KW-0998">Cell outer membrane</keyword>
<dbReference type="Pfam" id="PF07715">
    <property type="entry name" value="Plug"/>
    <property type="match status" value="1"/>
</dbReference>
<keyword evidence="10" id="KW-0732">Signal</keyword>
<evidence type="ECO:0000256" key="10">
    <source>
        <dbReference type="SAM" id="SignalP"/>
    </source>
</evidence>
<evidence type="ECO:0000313" key="13">
    <source>
        <dbReference type="EMBL" id="PST84502.1"/>
    </source>
</evidence>
<dbReference type="AlphaFoldDB" id="A0A2T3HPY1"/>
<evidence type="ECO:0000256" key="8">
    <source>
        <dbReference type="PROSITE-ProRule" id="PRU01360"/>
    </source>
</evidence>
<dbReference type="Proteomes" id="UP000240912">
    <property type="component" value="Unassembled WGS sequence"/>
</dbReference>
<organism evidence="13 14">
    <name type="scientific">Pedobacter yulinensis</name>
    <dbReference type="NCBI Taxonomy" id="2126353"/>
    <lineage>
        <taxon>Bacteria</taxon>
        <taxon>Pseudomonadati</taxon>
        <taxon>Bacteroidota</taxon>
        <taxon>Sphingobacteriia</taxon>
        <taxon>Sphingobacteriales</taxon>
        <taxon>Sphingobacteriaceae</taxon>
        <taxon>Pedobacter</taxon>
    </lineage>
</organism>
<dbReference type="NCBIfam" id="TIGR04057">
    <property type="entry name" value="SusC_RagA_signa"/>
    <property type="match status" value="1"/>
</dbReference>
<proteinExistence type="inferred from homology"/>
<evidence type="ECO:0000313" key="14">
    <source>
        <dbReference type="Proteomes" id="UP000240912"/>
    </source>
</evidence>
<keyword evidence="14" id="KW-1185">Reference proteome</keyword>
<dbReference type="Gene3D" id="2.170.130.10">
    <property type="entry name" value="TonB-dependent receptor, plug domain"/>
    <property type="match status" value="1"/>
</dbReference>
<evidence type="ECO:0000256" key="9">
    <source>
        <dbReference type="RuleBase" id="RU003357"/>
    </source>
</evidence>
<dbReference type="InterPro" id="IPR000531">
    <property type="entry name" value="Beta-barrel_TonB"/>
</dbReference>
<dbReference type="InterPro" id="IPR039426">
    <property type="entry name" value="TonB-dep_rcpt-like"/>
</dbReference>
<dbReference type="InterPro" id="IPR023996">
    <property type="entry name" value="TonB-dep_OMP_SusC/RagA"/>
</dbReference>
<dbReference type="Pfam" id="PF00593">
    <property type="entry name" value="TonB_dep_Rec_b-barrel"/>
    <property type="match status" value="1"/>
</dbReference>
<comment type="similarity">
    <text evidence="8 9">Belongs to the TonB-dependent receptor family.</text>
</comment>
<keyword evidence="3 8" id="KW-1134">Transmembrane beta strand</keyword>
<dbReference type="InterPro" id="IPR036942">
    <property type="entry name" value="Beta-barrel_TonB_sf"/>
</dbReference>
<keyword evidence="2 8" id="KW-0813">Transport</keyword>
<keyword evidence="6 8" id="KW-0472">Membrane</keyword>
<evidence type="ECO:0000259" key="11">
    <source>
        <dbReference type="Pfam" id="PF00593"/>
    </source>
</evidence>
<accession>A0A2T3HPY1</accession>
<dbReference type="SUPFAM" id="SSF56935">
    <property type="entry name" value="Porins"/>
    <property type="match status" value="1"/>
</dbReference>
<dbReference type="RefSeq" id="WP_107214671.1">
    <property type="nucleotide sequence ID" value="NZ_KZ686268.1"/>
</dbReference>
<dbReference type="GO" id="GO:0009279">
    <property type="term" value="C:cell outer membrane"/>
    <property type="evidence" value="ECO:0007669"/>
    <property type="project" value="UniProtKB-SubCell"/>
</dbReference>
<keyword evidence="13" id="KW-0675">Receptor</keyword>
<dbReference type="PROSITE" id="PS52016">
    <property type="entry name" value="TONB_DEPENDENT_REC_3"/>
    <property type="match status" value="1"/>
</dbReference>